<evidence type="ECO:0000256" key="2">
    <source>
        <dbReference type="SAM" id="MobiDB-lite"/>
    </source>
</evidence>
<comment type="caution">
    <text evidence="3">The sequence shown here is derived from an EMBL/GenBank/DDBJ whole genome shotgun (WGS) entry which is preliminary data.</text>
</comment>
<dbReference type="EMBL" id="JALJOQ010000050">
    <property type="protein sequence ID" value="KAK9804521.1"/>
    <property type="molecule type" value="Genomic_DNA"/>
</dbReference>
<organism evidence="3 4">
    <name type="scientific">Symbiochloris irregularis</name>
    <dbReference type="NCBI Taxonomy" id="706552"/>
    <lineage>
        <taxon>Eukaryota</taxon>
        <taxon>Viridiplantae</taxon>
        <taxon>Chlorophyta</taxon>
        <taxon>core chlorophytes</taxon>
        <taxon>Trebouxiophyceae</taxon>
        <taxon>Trebouxiales</taxon>
        <taxon>Trebouxiaceae</taxon>
        <taxon>Symbiochloris</taxon>
    </lineage>
</organism>
<keyword evidence="4" id="KW-1185">Reference proteome</keyword>
<evidence type="ECO:0000313" key="4">
    <source>
        <dbReference type="Proteomes" id="UP001465755"/>
    </source>
</evidence>
<dbReference type="AlphaFoldDB" id="A0AAW1P617"/>
<feature type="region of interest" description="Disordered" evidence="2">
    <location>
        <begin position="1"/>
        <end position="29"/>
    </location>
</feature>
<evidence type="ECO:0000313" key="3">
    <source>
        <dbReference type="EMBL" id="KAK9804521.1"/>
    </source>
</evidence>
<sequence>MKRRYSGTAGNNHVLQPSKRWKQGNAGPSRAEVNRACQEAQDKYENRQELLRVCQDNFDDAKALTAQAADRKTAAQTAKGKGCHHTAAALRCESASLQKQASTKYKEANHTAFTANNAGRLFRPMLNVAHNTAENAARKVLAERSALQRRQQEWPGTTILLVVVSV</sequence>
<protein>
    <submittedName>
        <fullName evidence="3">Uncharacterized protein</fullName>
    </submittedName>
</protein>
<dbReference type="Proteomes" id="UP001465755">
    <property type="component" value="Unassembled WGS sequence"/>
</dbReference>
<feature type="coiled-coil region" evidence="1">
    <location>
        <begin position="30"/>
        <end position="57"/>
    </location>
</feature>
<accession>A0AAW1P617</accession>
<gene>
    <name evidence="3" type="ORF">WJX73_003961</name>
</gene>
<keyword evidence="1" id="KW-0175">Coiled coil</keyword>
<proteinExistence type="predicted"/>
<evidence type="ECO:0000256" key="1">
    <source>
        <dbReference type="SAM" id="Coils"/>
    </source>
</evidence>
<reference evidence="3 4" key="1">
    <citation type="journal article" date="2024" name="Nat. Commun.">
        <title>Phylogenomics reveals the evolutionary origins of lichenization in chlorophyte algae.</title>
        <authorList>
            <person name="Puginier C."/>
            <person name="Libourel C."/>
            <person name="Otte J."/>
            <person name="Skaloud P."/>
            <person name="Haon M."/>
            <person name="Grisel S."/>
            <person name="Petersen M."/>
            <person name="Berrin J.G."/>
            <person name="Delaux P.M."/>
            <person name="Dal Grande F."/>
            <person name="Keller J."/>
        </authorList>
    </citation>
    <scope>NUCLEOTIDE SEQUENCE [LARGE SCALE GENOMIC DNA]</scope>
    <source>
        <strain evidence="3 4">SAG 2036</strain>
    </source>
</reference>
<name>A0AAW1P617_9CHLO</name>